<dbReference type="OrthoDB" id="9768147at2"/>
<dbReference type="EMBL" id="FQUT01000001">
    <property type="protein sequence ID" value="SHE47502.1"/>
    <property type="molecule type" value="Genomic_DNA"/>
</dbReference>
<gene>
    <name evidence="1" type="ORF">SAMN05443633_101316</name>
</gene>
<keyword evidence="2" id="KW-1185">Reference proteome</keyword>
<evidence type="ECO:0000313" key="1">
    <source>
        <dbReference type="EMBL" id="SHE47502.1"/>
    </source>
</evidence>
<dbReference type="RefSeq" id="WP_143152245.1">
    <property type="nucleotide sequence ID" value="NZ_FQUT01000001.1"/>
</dbReference>
<sequence>MHQKDSGDYKLKHSTINPSQRLLFGRIIYHIVNELYTERMKCIQDWKKKVLLHTGIKKFCKLVLKILAYENIINSRNSVCRN</sequence>
<proteinExistence type="predicted"/>
<dbReference type="Proteomes" id="UP000184518">
    <property type="component" value="Unassembled WGS sequence"/>
</dbReference>
<reference evidence="2" key="1">
    <citation type="submission" date="2016-11" db="EMBL/GenBank/DDBJ databases">
        <authorList>
            <person name="Varghese N."/>
            <person name="Submissions S."/>
        </authorList>
    </citation>
    <scope>NUCLEOTIDE SEQUENCE [LARGE SCALE GENOMIC DNA]</scope>
    <source>
        <strain evidence="2">DSM 27619</strain>
    </source>
</reference>
<protein>
    <submittedName>
        <fullName evidence="1">Uncharacterized protein</fullName>
    </submittedName>
</protein>
<name>A0A1M4TSR8_9FLAO</name>
<organism evidence="1 2">
    <name type="scientific">Chryseobacterium arachidis</name>
    <dbReference type="NCBI Taxonomy" id="1416778"/>
    <lineage>
        <taxon>Bacteria</taxon>
        <taxon>Pseudomonadati</taxon>
        <taxon>Bacteroidota</taxon>
        <taxon>Flavobacteriia</taxon>
        <taxon>Flavobacteriales</taxon>
        <taxon>Weeksellaceae</taxon>
        <taxon>Chryseobacterium group</taxon>
        <taxon>Chryseobacterium</taxon>
    </lineage>
</organism>
<dbReference type="AlphaFoldDB" id="A0A1M4TSR8"/>
<evidence type="ECO:0000313" key="2">
    <source>
        <dbReference type="Proteomes" id="UP000184518"/>
    </source>
</evidence>
<dbReference type="STRING" id="1416778.SAMN05443633_101316"/>
<accession>A0A1M4TSR8</accession>